<dbReference type="EMBL" id="QRGP01000001">
    <property type="protein sequence ID" value="RDV07003.1"/>
    <property type="molecule type" value="Genomic_DNA"/>
</dbReference>
<dbReference type="GO" id="GO:0006048">
    <property type="term" value="P:UDP-N-acetylglucosamine biosynthetic process"/>
    <property type="evidence" value="ECO:0007669"/>
    <property type="project" value="TreeGrafter"/>
</dbReference>
<dbReference type="Gene3D" id="3.40.120.10">
    <property type="entry name" value="Alpha-D-Glucose-1,6-Bisphosphate, subunit A, domain 3"/>
    <property type="match status" value="3"/>
</dbReference>
<dbReference type="InterPro" id="IPR005844">
    <property type="entry name" value="A-D-PHexomutase_a/b/a-I"/>
</dbReference>
<evidence type="ECO:0000256" key="3">
    <source>
        <dbReference type="ARBA" id="ARBA00022723"/>
    </source>
</evidence>
<dbReference type="InterPro" id="IPR036900">
    <property type="entry name" value="A-D-PHexomutase_C_sf"/>
</dbReference>
<dbReference type="InterPro" id="IPR016055">
    <property type="entry name" value="A-D-PHexomutase_a/b/a-I/II/III"/>
</dbReference>
<comment type="caution">
    <text evidence="15">The sequence shown here is derived from an EMBL/GenBank/DDBJ whole genome shotgun (WGS) entry which is preliminary data.</text>
</comment>
<gene>
    <name evidence="8" type="primary">glmM</name>
    <name evidence="15" type="ORF">DXH95_06340</name>
</gene>
<dbReference type="InterPro" id="IPR005845">
    <property type="entry name" value="A-D-PHexomutase_a/b/a-II"/>
</dbReference>
<evidence type="ECO:0000256" key="7">
    <source>
        <dbReference type="ARBA" id="ARBA00068193"/>
    </source>
</evidence>
<dbReference type="GO" id="GO:0000287">
    <property type="term" value="F:magnesium ion binding"/>
    <property type="evidence" value="ECO:0007669"/>
    <property type="project" value="UniProtKB-UniRule"/>
</dbReference>
<dbReference type="NCBIfam" id="TIGR01455">
    <property type="entry name" value="glmM"/>
    <property type="match status" value="1"/>
</dbReference>
<dbReference type="InterPro" id="IPR005843">
    <property type="entry name" value="A-D-PHexomutase_C"/>
</dbReference>
<keyword evidence="2 8" id="KW-0597">Phosphoprotein</keyword>
<feature type="domain" description="Alpha-D-phosphohexomutase alpha/beta/alpha" evidence="13">
    <location>
        <begin position="167"/>
        <end position="264"/>
    </location>
</feature>
<dbReference type="InterPro" id="IPR006352">
    <property type="entry name" value="GlmM_bact"/>
</dbReference>
<dbReference type="PANTHER" id="PTHR42946">
    <property type="entry name" value="PHOSPHOHEXOSE MUTASE"/>
    <property type="match status" value="1"/>
</dbReference>
<dbReference type="GO" id="GO:0004615">
    <property type="term" value="F:phosphomannomutase activity"/>
    <property type="evidence" value="ECO:0007669"/>
    <property type="project" value="TreeGrafter"/>
</dbReference>
<evidence type="ECO:0000259" key="13">
    <source>
        <dbReference type="Pfam" id="PF02879"/>
    </source>
</evidence>
<evidence type="ECO:0000256" key="6">
    <source>
        <dbReference type="ARBA" id="ARBA00066330"/>
    </source>
</evidence>
<proteinExistence type="inferred from homology"/>
<feature type="domain" description="Alpha-D-phosphohexomutase alpha/beta/alpha" evidence="12">
    <location>
        <begin position="13"/>
        <end position="145"/>
    </location>
</feature>
<keyword evidence="3 8" id="KW-0479">Metal-binding</keyword>
<keyword evidence="16" id="KW-1185">Reference proteome</keyword>
<feature type="domain" description="Alpha-D-phosphohexomutase C-terminal" evidence="11">
    <location>
        <begin position="384"/>
        <end position="449"/>
    </location>
</feature>
<evidence type="ECO:0000313" key="16">
    <source>
        <dbReference type="Proteomes" id="UP000263833"/>
    </source>
</evidence>
<evidence type="ECO:0000256" key="1">
    <source>
        <dbReference type="ARBA" id="ARBA00010231"/>
    </source>
</evidence>
<evidence type="ECO:0000259" key="11">
    <source>
        <dbReference type="Pfam" id="PF00408"/>
    </source>
</evidence>
<dbReference type="GO" id="GO:0009252">
    <property type="term" value="P:peptidoglycan biosynthetic process"/>
    <property type="evidence" value="ECO:0007669"/>
    <property type="project" value="UniProtKB-ARBA"/>
</dbReference>
<comment type="cofactor">
    <cofactor evidence="8">
        <name>Mg(2+)</name>
        <dbReference type="ChEBI" id="CHEBI:18420"/>
    </cofactor>
    <text evidence="8">Binds 1 Mg(2+) ion per subunit.</text>
</comment>
<dbReference type="InterPro" id="IPR050060">
    <property type="entry name" value="Phosphoglucosamine_mutase"/>
</dbReference>
<dbReference type="OrthoDB" id="9803322at2"/>
<reference evidence="16" key="1">
    <citation type="submission" date="2018-08" db="EMBL/GenBank/DDBJ databases">
        <authorList>
            <person name="Kim S.-J."/>
            <person name="Jung G.-Y."/>
        </authorList>
    </citation>
    <scope>NUCLEOTIDE SEQUENCE [LARGE SCALE GENOMIC DNA]</scope>
    <source>
        <strain evidence="16">GY_G</strain>
    </source>
</reference>
<dbReference type="FunFam" id="3.30.310.50:FF:000001">
    <property type="entry name" value="Phosphoglucosamine mutase"/>
    <property type="match status" value="1"/>
</dbReference>
<feature type="binding site" evidence="8">
    <location>
        <position position="251"/>
    </location>
    <ligand>
        <name>Mg(2+)</name>
        <dbReference type="ChEBI" id="CHEBI:18420"/>
    </ligand>
</feature>
<dbReference type="Pfam" id="PF02879">
    <property type="entry name" value="PGM_PMM_II"/>
    <property type="match status" value="1"/>
</dbReference>
<comment type="PTM">
    <text evidence="8">Activated by phosphorylation.</text>
</comment>
<name>A0A371BHW2_9SPHN</name>
<feature type="domain" description="Alpha-D-phosphohexomutase alpha/beta/alpha" evidence="14">
    <location>
        <begin position="268"/>
        <end position="377"/>
    </location>
</feature>
<dbReference type="GO" id="GO:0005975">
    <property type="term" value="P:carbohydrate metabolic process"/>
    <property type="evidence" value="ECO:0007669"/>
    <property type="project" value="InterPro"/>
</dbReference>
<dbReference type="EC" id="5.4.2.10" evidence="6 8"/>
<evidence type="ECO:0000256" key="2">
    <source>
        <dbReference type="ARBA" id="ARBA00022553"/>
    </source>
</evidence>
<evidence type="ECO:0000256" key="10">
    <source>
        <dbReference type="RuleBase" id="RU004327"/>
    </source>
</evidence>
<sequence length="455" mass="48760">MQQIEGVWQLGGRKYFGTDGIRGRTNASAMTAEMAMKVGQAAGAHFLRGDHKHRVVIGKDTRLSGYMVENALVAGFTSVGMDVIQFGPIPTPAVALLTRSMRADLGVMISASHNPYEDNGIKLFGPDGFKLSDEDEHAIEALLDQPPKLAKSMDIGRARRVEDARGRYIHAVKATLPEHIRFDGLHVVLDCAHGAAYQVAPAAIWELGARVTAIGVNPNGKNINDRVGSTHTATLQETVVAAGADIGIALDGDADRLIVVDEQGRVVDGDQIMALLGTAMSRNGLLRGKGIVATVMSNLGLERYLQSQHLELVRAKVGDRYVLEEMRARGMNVGGEQSGHMILLDHATTGDGTIAALQVLAELVESGKKASEMLHLFDPVPQLLKNVRYSGGKPLENATVQLVIAEAEKELEGSGRLVIRPSGTEPLIRVMAEGDDAKQVRAIVDRICAAVEEAV</sequence>
<dbReference type="RefSeq" id="WP_115548550.1">
    <property type="nucleotide sequence ID" value="NZ_QRGP01000001.1"/>
</dbReference>
<dbReference type="AlphaFoldDB" id="A0A371BHW2"/>
<dbReference type="NCBIfam" id="NF008139">
    <property type="entry name" value="PRK10887.1"/>
    <property type="match status" value="1"/>
</dbReference>
<dbReference type="Pfam" id="PF02880">
    <property type="entry name" value="PGM_PMM_III"/>
    <property type="match status" value="1"/>
</dbReference>
<dbReference type="InterPro" id="IPR016066">
    <property type="entry name" value="A-D-PHexomutase_CS"/>
</dbReference>
<dbReference type="Pfam" id="PF00408">
    <property type="entry name" value="PGM_PMM_IV"/>
    <property type="match status" value="1"/>
</dbReference>
<evidence type="ECO:0000256" key="9">
    <source>
        <dbReference type="RuleBase" id="RU004326"/>
    </source>
</evidence>
<dbReference type="PROSITE" id="PS00710">
    <property type="entry name" value="PGM_PMM"/>
    <property type="match status" value="1"/>
</dbReference>
<dbReference type="Pfam" id="PF02878">
    <property type="entry name" value="PGM_PMM_I"/>
    <property type="match status" value="1"/>
</dbReference>
<dbReference type="HAMAP" id="MF_01554_B">
    <property type="entry name" value="GlmM_B"/>
    <property type="match status" value="1"/>
</dbReference>
<evidence type="ECO:0000259" key="14">
    <source>
        <dbReference type="Pfam" id="PF02880"/>
    </source>
</evidence>
<comment type="function">
    <text evidence="8 10">Catalyzes the conversion of glucosamine-6-phosphate to glucosamine-1-phosphate.</text>
</comment>
<comment type="similarity">
    <text evidence="1 8 9">Belongs to the phosphohexose mutase family.</text>
</comment>
<feature type="binding site" description="via phosphate group" evidence="8">
    <location>
        <position position="112"/>
    </location>
    <ligand>
        <name>Mg(2+)</name>
        <dbReference type="ChEBI" id="CHEBI:18420"/>
    </ligand>
</feature>
<keyword evidence="5 8" id="KW-0413">Isomerase</keyword>
<dbReference type="Gene3D" id="3.30.310.50">
    <property type="entry name" value="Alpha-D-phosphohexomutase, C-terminal domain"/>
    <property type="match status" value="1"/>
</dbReference>
<dbReference type="CDD" id="cd05802">
    <property type="entry name" value="GlmM"/>
    <property type="match status" value="1"/>
</dbReference>
<keyword evidence="4 8" id="KW-0460">Magnesium</keyword>
<feature type="binding site" evidence="8">
    <location>
        <position position="255"/>
    </location>
    <ligand>
        <name>Mg(2+)</name>
        <dbReference type="ChEBI" id="CHEBI:18420"/>
    </ligand>
</feature>
<protein>
    <recommendedName>
        <fullName evidence="7 8">Phosphoglucosamine mutase</fullName>
        <ecNumber evidence="6 8">5.4.2.10</ecNumber>
    </recommendedName>
</protein>
<dbReference type="SUPFAM" id="SSF55957">
    <property type="entry name" value="Phosphoglucomutase, C-terminal domain"/>
    <property type="match status" value="1"/>
</dbReference>
<dbReference type="InterPro" id="IPR005846">
    <property type="entry name" value="A-D-PHexomutase_a/b/a-III"/>
</dbReference>
<dbReference type="SUPFAM" id="SSF53738">
    <property type="entry name" value="Phosphoglucomutase, first 3 domains"/>
    <property type="match status" value="3"/>
</dbReference>
<comment type="catalytic activity">
    <reaction evidence="8 10">
        <text>alpha-D-glucosamine 1-phosphate = D-glucosamine 6-phosphate</text>
        <dbReference type="Rhea" id="RHEA:23424"/>
        <dbReference type="ChEBI" id="CHEBI:58516"/>
        <dbReference type="ChEBI" id="CHEBI:58725"/>
        <dbReference type="EC" id="5.4.2.10"/>
    </reaction>
</comment>
<dbReference type="GO" id="GO:0008966">
    <property type="term" value="F:phosphoglucosamine mutase activity"/>
    <property type="evidence" value="ECO:0007669"/>
    <property type="project" value="UniProtKB-UniRule"/>
</dbReference>
<evidence type="ECO:0000313" key="15">
    <source>
        <dbReference type="EMBL" id="RDV07003.1"/>
    </source>
</evidence>
<evidence type="ECO:0000256" key="8">
    <source>
        <dbReference type="HAMAP-Rule" id="MF_01554"/>
    </source>
</evidence>
<dbReference type="Proteomes" id="UP000263833">
    <property type="component" value="Unassembled WGS sequence"/>
</dbReference>
<accession>A0A371BHW2</accession>
<dbReference type="GO" id="GO:0005829">
    <property type="term" value="C:cytosol"/>
    <property type="evidence" value="ECO:0007669"/>
    <property type="project" value="TreeGrafter"/>
</dbReference>
<evidence type="ECO:0000259" key="12">
    <source>
        <dbReference type="Pfam" id="PF02878"/>
    </source>
</evidence>
<evidence type="ECO:0000256" key="5">
    <source>
        <dbReference type="ARBA" id="ARBA00023235"/>
    </source>
</evidence>
<organism evidence="15 16">
    <name type="scientific">Sphingorhabdus pulchriflava</name>
    <dbReference type="NCBI Taxonomy" id="2292257"/>
    <lineage>
        <taxon>Bacteria</taxon>
        <taxon>Pseudomonadati</taxon>
        <taxon>Pseudomonadota</taxon>
        <taxon>Alphaproteobacteria</taxon>
        <taxon>Sphingomonadales</taxon>
        <taxon>Sphingomonadaceae</taxon>
        <taxon>Sphingorhabdus</taxon>
    </lineage>
</organism>
<feature type="modified residue" description="Phosphoserine" evidence="8">
    <location>
        <position position="112"/>
    </location>
</feature>
<dbReference type="PANTHER" id="PTHR42946:SF1">
    <property type="entry name" value="PHOSPHOGLUCOMUTASE (ALPHA-D-GLUCOSE-1,6-BISPHOSPHATE-DEPENDENT)"/>
    <property type="match status" value="1"/>
</dbReference>
<dbReference type="PRINTS" id="PR00509">
    <property type="entry name" value="PGMPMM"/>
</dbReference>
<dbReference type="FunFam" id="3.40.120.10:FF:000001">
    <property type="entry name" value="Phosphoglucosamine mutase"/>
    <property type="match status" value="1"/>
</dbReference>
<feature type="active site" description="Phosphoserine intermediate" evidence="8">
    <location>
        <position position="112"/>
    </location>
</feature>
<feature type="binding site" evidence="8">
    <location>
        <position position="253"/>
    </location>
    <ligand>
        <name>Mg(2+)</name>
        <dbReference type="ChEBI" id="CHEBI:18420"/>
    </ligand>
</feature>
<dbReference type="FunFam" id="3.40.120.10:FF:000002">
    <property type="entry name" value="Phosphoglucosamine mutase"/>
    <property type="match status" value="1"/>
</dbReference>
<evidence type="ECO:0000256" key="4">
    <source>
        <dbReference type="ARBA" id="ARBA00022842"/>
    </source>
</evidence>
<dbReference type="InterPro" id="IPR005841">
    <property type="entry name" value="Alpha-D-phosphohexomutase_SF"/>
</dbReference>